<sequence length="81" mass="9099">MNSMCSARKILPMNTDVRVQDLTTGRSVDVRINDRGPFGRARGIELSREAAKRLGIMEKGTARVRVTALSDVPQYRNVYMT</sequence>
<dbReference type="RefSeq" id="WP_235894065.1">
    <property type="nucleotide sequence ID" value="NZ_QMIE01000142.1"/>
</dbReference>
<organism evidence="2 3">
    <name type="scientific">Oceanidesulfovibrio indonesiensis</name>
    <dbReference type="NCBI Taxonomy" id="54767"/>
    <lineage>
        <taxon>Bacteria</taxon>
        <taxon>Pseudomonadati</taxon>
        <taxon>Thermodesulfobacteriota</taxon>
        <taxon>Desulfovibrionia</taxon>
        <taxon>Desulfovibrionales</taxon>
        <taxon>Desulfovibrionaceae</taxon>
        <taxon>Oceanidesulfovibrio</taxon>
    </lineage>
</organism>
<keyword evidence="2" id="KW-0449">Lipoprotein</keyword>
<protein>
    <submittedName>
        <fullName evidence="2">Septal ring lytic transglycosylase RlpA family lipoprotein</fullName>
    </submittedName>
</protein>
<dbReference type="EMBL" id="QMIE01000142">
    <property type="protein sequence ID" value="TVM10076.1"/>
    <property type="molecule type" value="Genomic_DNA"/>
</dbReference>
<evidence type="ECO:0000259" key="1">
    <source>
        <dbReference type="Pfam" id="PF03330"/>
    </source>
</evidence>
<feature type="domain" description="RlpA-like protein double-psi beta-barrel" evidence="1">
    <location>
        <begin position="2"/>
        <end position="66"/>
    </location>
</feature>
<dbReference type="PANTHER" id="PTHR34183">
    <property type="entry name" value="ENDOLYTIC PEPTIDOGLYCAN TRANSGLYCOSYLASE RLPA"/>
    <property type="match status" value="1"/>
</dbReference>
<comment type="caution">
    <text evidence="2">The sequence shown here is derived from an EMBL/GenBank/DDBJ whole genome shotgun (WGS) entry which is preliminary data.</text>
</comment>
<reference evidence="2 3" key="1">
    <citation type="submission" date="2018-06" db="EMBL/GenBank/DDBJ databases">
        <title>Complete genome of Desulfovibrio indonesiensis P37SLT.</title>
        <authorList>
            <person name="Crispim J.S."/>
            <person name="Vidigal P.M.P."/>
            <person name="Silva L.C.F."/>
            <person name="Laguardia C.N."/>
            <person name="Araujo L.C."/>
            <person name="Dias R.S."/>
            <person name="Sousa M.P."/>
            <person name="Paula S.O."/>
            <person name="Silva C."/>
        </authorList>
    </citation>
    <scope>NUCLEOTIDE SEQUENCE [LARGE SCALE GENOMIC DNA]</scope>
    <source>
        <strain evidence="2 3">P37SLT</strain>
    </source>
</reference>
<dbReference type="Proteomes" id="UP000448292">
    <property type="component" value="Unassembled WGS sequence"/>
</dbReference>
<keyword evidence="3" id="KW-1185">Reference proteome</keyword>
<dbReference type="Gene3D" id="2.40.40.10">
    <property type="entry name" value="RlpA-like domain"/>
    <property type="match status" value="1"/>
</dbReference>
<dbReference type="InterPro" id="IPR036908">
    <property type="entry name" value="RlpA-like_sf"/>
</dbReference>
<evidence type="ECO:0000313" key="3">
    <source>
        <dbReference type="Proteomes" id="UP000448292"/>
    </source>
</evidence>
<dbReference type="CDD" id="cd22268">
    <property type="entry name" value="DPBB_RlpA-like"/>
    <property type="match status" value="1"/>
</dbReference>
<dbReference type="AlphaFoldDB" id="A0A7M3M9W0"/>
<dbReference type="PANTHER" id="PTHR34183:SF1">
    <property type="entry name" value="ENDOLYTIC PEPTIDOGLYCAN TRANSGLYCOSYLASE RLPA"/>
    <property type="match status" value="1"/>
</dbReference>
<proteinExistence type="predicted"/>
<name>A0A7M3M9W0_9BACT</name>
<dbReference type="Pfam" id="PF03330">
    <property type="entry name" value="DPBB_1"/>
    <property type="match status" value="1"/>
</dbReference>
<accession>A0A7M3M9W0</accession>
<dbReference type="SUPFAM" id="SSF50685">
    <property type="entry name" value="Barwin-like endoglucanases"/>
    <property type="match status" value="1"/>
</dbReference>
<evidence type="ECO:0000313" key="2">
    <source>
        <dbReference type="EMBL" id="TVM10076.1"/>
    </source>
</evidence>
<feature type="non-terminal residue" evidence="2">
    <location>
        <position position="81"/>
    </location>
</feature>
<dbReference type="InterPro" id="IPR009009">
    <property type="entry name" value="RlpA-like_DPBB"/>
</dbReference>
<gene>
    <name evidence="2" type="ORF">DPQ33_19025</name>
</gene>